<keyword evidence="10" id="KW-1185">Reference proteome</keyword>
<dbReference type="Pfam" id="PF14322">
    <property type="entry name" value="SusD-like_3"/>
    <property type="match status" value="1"/>
</dbReference>
<evidence type="ECO:0000256" key="3">
    <source>
        <dbReference type="ARBA" id="ARBA00022729"/>
    </source>
</evidence>
<organism evidence="9 10">
    <name type="scientific">Dysgonomonas macrotermitis</name>
    <dbReference type="NCBI Taxonomy" id="1346286"/>
    <lineage>
        <taxon>Bacteria</taxon>
        <taxon>Pseudomonadati</taxon>
        <taxon>Bacteroidota</taxon>
        <taxon>Bacteroidia</taxon>
        <taxon>Bacteroidales</taxon>
        <taxon>Dysgonomonadaceae</taxon>
        <taxon>Dysgonomonas</taxon>
    </lineage>
</organism>
<evidence type="ECO:0000256" key="2">
    <source>
        <dbReference type="ARBA" id="ARBA00006275"/>
    </source>
</evidence>
<accession>A0A1M4SHG9</accession>
<evidence type="ECO:0000256" key="1">
    <source>
        <dbReference type="ARBA" id="ARBA00004442"/>
    </source>
</evidence>
<dbReference type="GO" id="GO:0009279">
    <property type="term" value="C:cell outer membrane"/>
    <property type="evidence" value="ECO:0007669"/>
    <property type="project" value="UniProtKB-SubCell"/>
</dbReference>
<evidence type="ECO:0000313" key="9">
    <source>
        <dbReference type="EMBL" id="SHE31639.1"/>
    </source>
</evidence>
<feature type="signal peptide" evidence="6">
    <location>
        <begin position="1"/>
        <end position="21"/>
    </location>
</feature>
<dbReference type="Proteomes" id="UP000184480">
    <property type="component" value="Unassembled WGS sequence"/>
</dbReference>
<proteinExistence type="inferred from homology"/>
<evidence type="ECO:0000256" key="6">
    <source>
        <dbReference type="SAM" id="SignalP"/>
    </source>
</evidence>
<protein>
    <submittedName>
        <fullName evidence="9">Starch-binding associating with outer membrane</fullName>
    </submittedName>
</protein>
<dbReference type="Pfam" id="PF07980">
    <property type="entry name" value="SusD_RagB"/>
    <property type="match status" value="1"/>
</dbReference>
<evidence type="ECO:0000259" key="7">
    <source>
        <dbReference type="Pfam" id="PF07980"/>
    </source>
</evidence>
<keyword evidence="3 6" id="KW-0732">Signal</keyword>
<dbReference type="STRING" id="1346286.SAMN05444362_10164"/>
<evidence type="ECO:0000313" key="10">
    <source>
        <dbReference type="Proteomes" id="UP000184480"/>
    </source>
</evidence>
<dbReference type="InterPro" id="IPR011990">
    <property type="entry name" value="TPR-like_helical_dom_sf"/>
</dbReference>
<dbReference type="OrthoDB" id="5694214at2"/>
<evidence type="ECO:0000259" key="8">
    <source>
        <dbReference type="Pfam" id="PF14322"/>
    </source>
</evidence>
<dbReference type="SUPFAM" id="SSF48452">
    <property type="entry name" value="TPR-like"/>
    <property type="match status" value="1"/>
</dbReference>
<dbReference type="Gene3D" id="1.25.40.390">
    <property type="match status" value="1"/>
</dbReference>
<dbReference type="AlphaFoldDB" id="A0A1M4SHG9"/>
<keyword evidence="5" id="KW-0998">Cell outer membrane</keyword>
<reference evidence="10" key="1">
    <citation type="submission" date="2016-11" db="EMBL/GenBank/DDBJ databases">
        <authorList>
            <person name="Varghese N."/>
            <person name="Submissions S."/>
        </authorList>
    </citation>
    <scope>NUCLEOTIDE SEQUENCE [LARGE SCALE GENOMIC DNA]</scope>
    <source>
        <strain evidence="10">DSM 27370</strain>
    </source>
</reference>
<sequence>MKKIILYILACGLSFPFSSCSDWLETSPNTILTEDEVWSSENLILRNLSNIYSRMPHEAALETLPGHVILDDAMFSGFSNDGESNNTFGTYPYGWFYSYDYTLMREINLALKNSETSTLKDEDKLATFKAEFRFLRAELYFEMVKRLGGVPLITDVYAYEGSTNVTDLQFPRATEQEVYDFIASEMDDIHTALAANNSSQSRANQYAALTLKSRAMLYAASIAKYSAQKTPEIQSALSSGEVAMAGASATAYYEASLAASEKIINDHVFSLMNSSQTADNFYNAVSTHESNTEIIFAREYNSTYPTTFTYQNLSRSQREVEAASSYIAPTLNLVESYDYLDGTKGTIKTTDANGGYIFYNSIDEPFLNRDARMDGTILRPGSTFRTELEIQAGVYYWTGSAYAFQTGTLGSTYTDGGVLVGVDGPHHTENNVSNTGFYLRKFVDMTTGSGINVNGSSMWWVYMRMGEIYLNAAEAAFELGQTEKALTYINAIRYRAGFGANSLSASDLTIEKIQNERRCELAFEDHRYWDVKRWRIAHTLWNGSSSSETANLYALYPYRVVGGPQDGKYIFVRQVAPRVTVPRYFRMGNYYTAFDATVLNNNPKLVRNPLQD</sequence>
<feature type="chain" id="PRO_5009907330" evidence="6">
    <location>
        <begin position="22"/>
        <end position="612"/>
    </location>
</feature>
<comment type="subcellular location">
    <subcellularLocation>
        <location evidence="1">Cell outer membrane</location>
    </subcellularLocation>
</comment>
<gene>
    <name evidence="9" type="ORF">SAMN05444362_10164</name>
</gene>
<feature type="domain" description="RagB/SusD" evidence="7">
    <location>
        <begin position="292"/>
        <end position="609"/>
    </location>
</feature>
<feature type="domain" description="SusD-like N-terminal" evidence="8">
    <location>
        <begin position="22"/>
        <end position="216"/>
    </location>
</feature>
<dbReference type="RefSeq" id="WP_062175191.1">
    <property type="nucleotide sequence ID" value="NZ_BBXL01000001.1"/>
</dbReference>
<dbReference type="InterPro" id="IPR012944">
    <property type="entry name" value="SusD_RagB_dom"/>
</dbReference>
<name>A0A1M4SHG9_9BACT</name>
<dbReference type="EMBL" id="FQUC01000001">
    <property type="protein sequence ID" value="SHE31639.1"/>
    <property type="molecule type" value="Genomic_DNA"/>
</dbReference>
<dbReference type="InterPro" id="IPR033985">
    <property type="entry name" value="SusD-like_N"/>
</dbReference>
<comment type="similarity">
    <text evidence="2">Belongs to the SusD family.</text>
</comment>
<evidence type="ECO:0000256" key="5">
    <source>
        <dbReference type="ARBA" id="ARBA00023237"/>
    </source>
</evidence>
<evidence type="ECO:0000256" key="4">
    <source>
        <dbReference type="ARBA" id="ARBA00023136"/>
    </source>
</evidence>
<keyword evidence="4" id="KW-0472">Membrane</keyword>